<evidence type="ECO:0000256" key="1">
    <source>
        <dbReference type="ARBA" id="ARBA00010702"/>
    </source>
</evidence>
<feature type="binding site" evidence="3">
    <location>
        <position position="317"/>
    </location>
    <ligand>
        <name>Mg(2+)</name>
        <dbReference type="ChEBI" id="CHEBI:18420"/>
        <label>1</label>
    </ligand>
</feature>
<feature type="binding site" evidence="3">
    <location>
        <position position="69"/>
    </location>
    <ligand>
        <name>Mg(2+)</name>
        <dbReference type="ChEBI" id="CHEBI:18420"/>
        <label>1</label>
    </ligand>
</feature>
<feature type="binding site" evidence="3">
    <location>
        <position position="320"/>
    </location>
    <ligand>
        <name>Mg(2+)</name>
        <dbReference type="ChEBI" id="CHEBI:18420"/>
        <label>1</label>
    </ligand>
</feature>
<keyword evidence="6" id="KW-1185">Reference proteome</keyword>
<evidence type="ECO:0000256" key="4">
    <source>
        <dbReference type="SAM" id="Coils"/>
    </source>
</evidence>
<dbReference type="EMBL" id="CP036259">
    <property type="protein sequence ID" value="QDR79602.1"/>
    <property type="molecule type" value="Genomic_DNA"/>
</dbReference>
<keyword evidence="4" id="KW-0175">Coiled coil</keyword>
<evidence type="ECO:0000313" key="6">
    <source>
        <dbReference type="Proteomes" id="UP000320776"/>
    </source>
</evidence>
<dbReference type="PANTHER" id="PTHR16222:SF24">
    <property type="entry name" value="ADP-RIBOSYLHYDROLASE ARH3"/>
    <property type="match status" value="1"/>
</dbReference>
<dbReference type="InterPro" id="IPR005502">
    <property type="entry name" value="Ribosyl_crysJ1"/>
</dbReference>
<evidence type="ECO:0000313" key="5">
    <source>
        <dbReference type="EMBL" id="QDR79602.1"/>
    </source>
</evidence>
<name>A0A517DQG5_9FIRM</name>
<comment type="similarity">
    <text evidence="1">Belongs to the ADP-ribosylglycohydrolase family.</text>
</comment>
<dbReference type="InterPro" id="IPR036705">
    <property type="entry name" value="Ribosyl_crysJ1_sf"/>
</dbReference>
<protein>
    <submittedName>
        <fullName evidence="5">ADP-ribosyl-[dinitrogen reductase] hydrolase</fullName>
    </submittedName>
</protein>
<dbReference type="RefSeq" id="WP_144349221.1">
    <property type="nucleotide sequence ID" value="NZ_CP036259.1"/>
</dbReference>
<dbReference type="AlphaFoldDB" id="A0A517DQG5"/>
<dbReference type="InterPro" id="IPR050792">
    <property type="entry name" value="ADP-ribosylglycohydrolase"/>
</dbReference>
<accession>A0A517DQG5</accession>
<dbReference type="Proteomes" id="UP000320776">
    <property type="component" value="Chromosome"/>
</dbReference>
<keyword evidence="3" id="KW-0479">Metal-binding</keyword>
<dbReference type="Gene3D" id="1.10.4080.10">
    <property type="entry name" value="ADP-ribosylation/Crystallin J1"/>
    <property type="match status" value="1"/>
</dbReference>
<reference evidence="5 6" key="1">
    <citation type="submission" date="2019-02" db="EMBL/GenBank/DDBJ databases">
        <title>Closed genome of Sporomusa termitida DSM 4440.</title>
        <authorList>
            <person name="Poehlein A."/>
            <person name="Daniel R."/>
        </authorList>
    </citation>
    <scope>NUCLEOTIDE SEQUENCE [LARGE SCALE GENOMIC DNA]</scope>
    <source>
        <strain evidence="5 6">DSM 4440</strain>
    </source>
</reference>
<keyword evidence="2 5" id="KW-0378">Hydrolase</keyword>
<dbReference type="Pfam" id="PF03747">
    <property type="entry name" value="ADP_ribosyl_GH"/>
    <property type="match status" value="1"/>
</dbReference>
<sequence>MSTVIPTKIEKCKGAMLTTAIGDALGWPNEPRSKNRAKNPKVVDYFVEWTRSSNSPRWHDEKILPGEYSDDTQLTLSVARSIIAGDWEKFLAEKELPFWLNYERGGGSALLKAAKSYKEGFFLWQTNHTRGYFNAGGNGATMRILPHVIASAKTPNTTKLMMDVIKDTLITHGHPRAFLGATCYAYALDYLLRKETVLEYGELVTAVIDGQNDWGANLNPDIFGNWLSITQQHCEYDFFAEWENTRARMVRQLEFIRVSLKKGLILDDTKVLTDLECFGKANGAGDVAALAAIYLASRYANNPSLGIKIPAFSFGADTDTIASITGGLLGMLSGTNWIPSEWKVVQDYDCLIQMTELLLADNKKEATKEEVAEAKAQNNQWITTPIGKMRFIDSKSVPNGKHGIVIIEKWQTMLGQTLYTKAFQANEIQSQSRHLDGQIQMYQQPTIFDDMASQTQVKYGTKPAVLPQVAQHEQQSVTVQKQSRQFVLTSMAIDDLLGNPKFKTNITIGKVLKIIRSLIDGKKTSAAIAKQFNVEQAVVEQIDKYVLYTDQT</sequence>
<dbReference type="GO" id="GO:0016787">
    <property type="term" value="F:hydrolase activity"/>
    <property type="evidence" value="ECO:0007669"/>
    <property type="project" value="UniProtKB-KW"/>
</dbReference>
<feature type="binding site" evidence="3">
    <location>
        <position position="319"/>
    </location>
    <ligand>
        <name>Mg(2+)</name>
        <dbReference type="ChEBI" id="CHEBI:18420"/>
        <label>1</label>
    </ligand>
</feature>
<feature type="binding site" evidence="3">
    <location>
        <position position="70"/>
    </location>
    <ligand>
        <name>Mg(2+)</name>
        <dbReference type="ChEBI" id="CHEBI:18420"/>
        <label>1</label>
    </ligand>
</feature>
<dbReference type="KEGG" id="sted:SPTER_08780"/>
<gene>
    <name evidence="5" type="ORF">SPTER_08780</name>
</gene>
<comment type="cofactor">
    <cofactor evidence="3">
        <name>Mg(2+)</name>
        <dbReference type="ChEBI" id="CHEBI:18420"/>
    </cofactor>
    <text evidence="3">Binds 2 magnesium ions per subunit.</text>
</comment>
<keyword evidence="3" id="KW-0460">Magnesium</keyword>
<evidence type="ECO:0000256" key="2">
    <source>
        <dbReference type="ARBA" id="ARBA00022801"/>
    </source>
</evidence>
<feature type="binding site" evidence="3">
    <location>
        <position position="71"/>
    </location>
    <ligand>
        <name>Mg(2+)</name>
        <dbReference type="ChEBI" id="CHEBI:18420"/>
        <label>1</label>
    </ligand>
</feature>
<dbReference type="PANTHER" id="PTHR16222">
    <property type="entry name" value="ADP-RIBOSYLGLYCOHYDROLASE"/>
    <property type="match status" value="1"/>
</dbReference>
<evidence type="ECO:0000256" key="3">
    <source>
        <dbReference type="PIRSR" id="PIRSR605502-1"/>
    </source>
</evidence>
<proteinExistence type="inferred from homology"/>
<dbReference type="SUPFAM" id="SSF101478">
    <property type="entry name" value="ADP-ribosylglycohydrolase"/>
    <property type="match status" value="1"/>
</dbReference>
<dbReference type="GO" id="GO:0046872">
    <property type="term" value="F:metal ion binding"/>
    <property type="evidence" value="ECO:0007669"/>
    <property type="project" value="UniProtKB-KW"/>
</dbReference>
<dbReference type="OrthoDB" id="9798107at2"/>
<organism evidence="5 6">
    <name type="scientific">Sporomusa termitida</name>
    <dbReference type="NCBI Taxonomy" id="2377"/>
    <lineage>
        <taxon>Bacteria</taxon>
        <taxon>Bacillati</taxon>
        <taxon>Bacillota</taxon>
        <taxon>Negativicutes</taxon>
        <taxon>Selenomonadales</taxon>
        <taxon>Sporomusaceae</taxon>
        <taxon>Sporomusa</taxon>
    </lineage>
</organism>
<feature type="coiled-coil region" evidence="4">
    <location>
        <begin position="357"/>
        <end position="384"/>
    </location>
</feature>